<evidence type="ECO:0008006" key="2">
    <source>
        <dbReference type="Google" id="ProtNLM"/>
    </source>
</evidence>
<accession>A0A381TB56</accession>
<name>A0A381TB56_9ZZZZ</name>
<dbReference type="EMBL" id="UINC01004012">
    <property type="protein sequence ID" value="SVA11083.1"/>
    <property type="molecule type" value="Genomic_DNA"/>
</dbReference>
<proteinExistence type="predicted"/>
<dbReference type="CDD" id="cd17040">
    <property type="entry name" value="Ubl_MoaD_like"/>
    <property type="match status" value="1"/>
</dbReference>
<dbReference type="InterPro" id="IPR052045">
    <property type="entry name" value="Sulfur_Carrier/Prot_Modifier"/>
</dbReference>
<evidence type="ECO:0000313" key="1">
    <source>
        <dbReference type="EMBL" id="SVA11083.1"/>
    </source>
</evidence>
<dbReference type="PANTHER" id="PTHR38031:SF1">
    <property type="entry name" value="SULFUR CARRIER PROTEIN CYSO"/>
    <property type="match status" value="1"/>
</dbReference>
<organism evidence="1">
    <name type="scientific">marine metagenome</name>
    <dbReference type="NCBI Taxonomy" id="408172"/>
    <lineage>
        <taxon>unclassified sequences</taxon>
        <taxon>metagenomes</taxon>
        <taxon>ecological metagenomes</taxon>
    </lineage>
</organism>
<protein>
    <recommendedName>
        <fullName evidence="2">MoaD/ThiS family protein</fullName>
    </recommendedName>
</protein>
<reference evidence="1" key="1">
    <citation type="submission" date="2018-05" db="EMBL/GenBank/DDBJ databases">
        <authorList>
            <person name="Lanie J.A."/>
            <person name="Ng W.-L."/>
            <person name="Kazmierczak K.M."/>
            <person name="Andrzejewski T.M."/>
            <person name="Davidsen T.M."/>
            <person name="Wayne K.J."/>
            <person name="Tettelin H."/>
            <person name="Glass J.I."/>
            <person name="Rusch D."/>
            <person name="Podicherti R."/>
            <person name="Tsui H.-C.T."/>
            <person name="Winkler M.E."/>
        </authorList>
    </citation>
    <scope>NUCLEOTIDE SEQUENCE</scope>
</reference>
<sequence>MATVFIPSLMQELSKGEQRVLVPGNNVRQIIENLDCFYPGFKERLVDDGRIKPNISVAIDGEITPLGMIEKVREDSEVHFLPAISGG</sequence>
<dbReference type="Gene3D" id="3.10.20.30">
    <property type="match status" value="1"/>
</dbReference>
<dbReference type="AlphaFoldDB" id="A0A381TB56"/>
<gene>
    <name evidence="1" type="ORF">METZ01_LOCUS63937</name>
</gene>
<dbReference type="InterPro" id="IPR003749">
    <property type="entry name" value="ThiS/MoaD-like"/>
</dbReference>
<dbReference type="InterPro" id="IPR012675">
    <property type="entry name" value="Beta-grasp_dom_sf"/>
</dbReference>
<dbReference type="Pfam" id="PF02597">
    <property type="entry name" value="ThiS"/>
    <property type="match status" value="1"/>
</dbReference>
<dbReference type="InterPro" id="IPR016155">
    <property type="entry name" value="Mopterin_synth/thiamin_S_b"/>
</dbReference>
<dbReference type="SUPFAM" id="SSF54285">
    <property type="entry name" value="MoaD/ThiS"/>
    <property type="match status" value="1"/>
</dbReference>
<dbReference type="PANTHER" id="PTHR38031">
    <property type="entry name" value="SULFUR CARRIER PROTEIN SLR0821-RELATED"/>
    <property type="match status" value="1"/>
</dbReference>